<reference evidence="2 3" key="1">
    <citation type="submission" date="2021-11" db="EMBL/GenBank/DDBJ databases">
        <title>Black yeast isolated from Biological Soil Crust.</title>
        <authorList>
            <person name="Kurbessoian T."/>
        </authorList>
    </citation>
    <scope>NUCLEOTIDE SEQUENCE [LARGE SCALE GENOMIC DNA]</scope>
    <source>
        <strain evidence="2 3">CCFEE 5522</strain>
    </source>
</reference>
<dbReference type="PANTHER" id="PTHR42080">
    <property type="entry name" value="SRR1 DOMAIN-CONTAINING PROTEIN"/>
    <property type="match status" value="1"/>
</dbReference>
<dbReference type="EMBL" id="JAVFHQ010000074">
    <property type="protein sequence ID" value="KAK4540117.1"/>
    <property type="molecule type" value="Genomic_DNA"/>
</dbReference>
<comment type="caution">
    <text evidence="2">The sequence shown here is derived from an EMBL/GenBank/DDBJ whole genome shotgun (WGS) entry which is preliminary data.</text>
</comment>
<dbReference type="Proteomes" id="UP001324427">
    <property type="component" value="Unassembled WGS sequence"/>
</dbReference>
<gene>
    <name evidence="2" type="ORF">LTR36_009782</name>
</gene>
<accession>A0AAV9J649</accession>
<dbReference type="PANTHER" id="PTHR42080:SF1">
    <property type="entry name" value="SRR1-LIKE DOMAIN-CONTAINING PROTEIN"/>
    <property type="match status" value="1"/>
</dbReference>
<proteinExistence type="predicted"/>
<evidence type="ECO:0000313" key="2">
    <source>
        <dbReference type="EMBL" id="KAK4540117.1"/>
    </source>
</evidence>
<dbReference type="AlphaFoldDB" id="A0AAV9J649"/>
<feature type="domain" description="SRR1-like" evidence="1">
    <location>
        <begin position="61"/>
        <end position="263"/>
    </location>
</feature>
<name>A0AAV9J649_9PEZI</name>
<dbReference type="Pfam" id="PF07985">
    <property type="entry name" value="SRR1"/>
    <property type="match status" value="1"/>
</dbReference>
<keyword evidence="3" id="KW-1185">Reference proteome</keyword>
<organism evidence="2 3">
    <name type="scientific">Oleoguttula mirabilis</name>
    <dbReference type="NCBI Taxonomy" id="1507867"/>
    <lineage>
        <taxon>Eukaryota</taxon>
        <taxon>Fungi</taxon>
        <taxon>Dikarya</taxon>
        <taxon>Ascomycota</taxon>
        <taxon>Pezizomycotina</taxon>
        <taxon>Dothideomycetes</taxon>
        <taxon>Dothideomycetidae</taxon>
        <taxon>Mycosphaerellales</taxon>
        <taxon>Teratosphaeriaceae</taxon>
        <taxon>Oleoguttula</taxon>
    </lineage>
</organism>
<protein>
    <recommendedName>
        <fullName evidence="1">SRR1-like domain-containing protein</fullName>
    </recommendedName>
</protein>
<sequence length="272" mass="31081">MEDGWTRVGKGKGKPPAFVHGINPPMRDMTVEKIRVEFDSKMKRWRTSSCRKQVQNILDRQRPDEGWQIGNAVCLATASFSRDNWQCRQRSLLQIVAFIDIVRHLQSGQSTKILCYAQEPEYTPLDKKFLASIGVTALELELASDSLSLGAAAQHLNKTAFVFEPFMDLGLESMRELFGADVRLYIGSSMQRWIDDSNLNNAEIMSDLQESFKGRGATINADNIEHVRAQSRQATDFVHSRRSFRFPRFEEDPNVFEGLSIYWKEPQDEADV</sequence>
<evidence type="ECO:0000259" key="1">
    <source>
        <dbReference type="Pfam" id="PF07985"/>
    </source>
</evidence>
<dbReference type="InterPro" id="IPR012942">
    <property type="entry name" value="SRR1-like"/>
</dbReference>
<evidence type="ECO:0000313" key="3">
    <source>
        <dbReference type="Proteomes" id="UP001324427"/>
    </source>
</evidence>